<evidence type="ECO:0000256" key="6">
    <source>
        <dbReference type="SAM" id="Phobius"/>
    </source>
</evidence>
<evidence type="ECO:0000256" key="1">
    <source>
        <dbReference type="ARBA" id="ARBA00004141"/>
    </source>
</evidence>
<reference evidence="8 9" key="1">
    <citation type="submission" date="2022-04" db="EMBL/GenBank/DDBJ databases">
        <title>Halobacillus sp. isolated from saltern.</title>
        <authorList>
            <person name="Won M."/>
            <person name="Lee C.-M."/>
            <person name="Woen H.-Y."/>
            <person name="Kwon S.-W."/>
        </authorList>
    </citation>
    <scope>NUCLEOTIDE SEQUENCE [LARGE SCALE GENOMIC DNA]</scope>
    <source>
        <strain evidence="8 9">SSBR10-3</strain>
    </source>
</reference>
<keyword evidence="3 6" id="KW-0812">Transmembrane</keyword>
<proteinExistence type="inferred from homology"/>
<dbReference type="Pfam" id="PF04138">
    <property type="entry name" value="GtrA_DPMS_TM"/>
    <property type="match status" value="1"/>
</dbReference>
<dbReference type="EMBL" id="CP095073">
    <property type="protein sequence ID" value="UOQ45821.1"/>
    <property type="molecule type" value="Genomic_DNA"/>
</dbReference>
<feature type="transmembrane region" description="Helical" evidence="6">
    <location>
        <begin position="79"/>
        <end position="98"/>
    </location>
</feature>
<accession>A0ABY4EUK4</accession>
<dbReference type="PANTHER" id="PTHR38459">
    <property type="entry name" value="PROPHAGE BACTOPRENOL-LINKED GLUCOSE TRANSLOCASE HOMOLOG"/>
    <property type="match status" value="1"/>
</dbReference>
<keyword evidence="9" id="KW-1185">Reference proteome</keyword>
<feature type="transmembrane region" description="Helical" evidence="6">
    <location>
        <begin position="12"/>
        <end position="33"/>
    </location>
</feature>
<evidence type="ECO:0000313" key="9">
    <source>
        <dbReference type="Proteomes" id="UP000831787"/>
    </source>
</evidence>
<evidence type="ECO:0000256" key="4">
    <source>
        <dbReference type="ARBA" id="ARBA00022989"/>
    </source>
</evidence>
<dbReference type="PANTHER" id="PTHR38459:SF1">
    <property type="entry name" value="PROPHAGE BACTOPRENOL-LINKED GLUCOSE TRANSLOCASE HOMOLOG"/>
    <property type="match status" value="1"/>
</dbReference>
<keyword evidence="4 6" id="KW-1133">Transmembrane helix</keyword>
<evidence type="ECO:0000256" key="2">
    <source>
        <dbReference type="ARBA" id="ARBA00009399"/>
    </source>
</evidence>
<evidence type="ECO:0000313" key="8">
    <source>
        <dbReference type="EMBL" id="UOQ45821.1"/>
    </source>
</evidence>
<dbReference type="RefSeq" id="WP_244712703.1">
    <property type="nucleotide sequence ID" value="NZ_CP095073.1"/>
</dbReference>
<organism evidence="8 9">
    <name type="scientific">Halobacillus salinarum</name>
    <dbReference type="NCBI Taxonomy" id="2932257"/>
    <lineage>
        <taxon>Bacteria</taxon>
        <taxon>Bacillati</taxon>
        <taxon>Bacillota</taxon>
        <taxon>Bacilli</taxon>
        <taxon>Bacillales</taxon>
        <taxon>Bacillaceae</taxon>
        <taxon>Halobacillus</taxon>
    </lineage>
</organism>
<feature type="transmembrane region" description="Helical" evidence="6">
    <location>
        <begin position="104"/>
        <end position="123"/>
    </location>
</feature>
<dbReference type="InterPro" id="IPR007267">
    <property type="entry name" value="GtrA_DPMS_TM"/>
</dbReference>
<dbReference type="InterPro" id="IPR051401">
    <property type="entry name" value="GtrA_CellWall_Glycosyl"/>
</dbReference>
<sequence length="142" mass="15904">MPKYSAKNSGTQFMKFSLTGILNTVIDVSLFFLLTAVHFPYWLAQGLSYSGGVLNSYLVNRKWTFQKKDGLKKEELLRFILVNVITLLISSIVLKMTLDYLNLHLVAAKGTATLSGLGLNFGLSRTWVFSDKKIKGAIQNDH</sequence>
<gene>
    <name evidence="8" type="ORF">MUN89_07795</name>
</gene>
<feature type="domain" description="GtrA/DPMS transmembrane" evidence="7">
    <location>
        <begin position="15"/>
        <end position="129"/>
    </location>
</feature>
<evidence type="ECO:0000259" key="7">
    <source>
        <dbReference type="Pfam" id="PF04138"/>
    </source>
</evidence>
<evidence type="ECO:0000256" key="3">
    <source>
        <dbReference type="ARBA" id="ARBA00022692"/>
    </source>
</evidence>
<dbReference type="Proteomes" id="UP000831787">
    <property type="component" value="Chromosome"/>
</dbReference>
<comment type="similarity">
    <text evidence="2">Belongs to the GtrA family.</text>
</comment>
<comment type="subcellular location">
    <subcellularLocation>
        <location evidence="1">Membrane</location>
        <topology evidence="1">Multi-pass membrane protein</topology>
    </subcellularLocation>
</comment>
<name>A0ABY4EUK4_9BACI</name>
<protein>
    <submittedName>
        <fullName evidence="8">GtrA family protein</fullName>
    </submittedName>
</protein>
<evidence type="ECO:0000256" key="5">
    <source>
        <dbReference type="ARBA" id="ARBA00023136"/>
    </source>
</evidence>
<keyword evidence="5 6" id="KW-0472">Membrane</keyword>